<sequence length="108" mass="11725">MSHSLFTRRVIFLIRAIPSGRVCTYGLLAASAGNPRGARQVSRILHSCSETEGLPWHRVVNRMGRISLTGSSRDVQAGLLAAEGVVFGPDGGLDLDRYLWVPSEISFS</sequence>
<dbReference type="PANTHER" id="PTHR42942">
    <property type="entry name" value="6-O-METHYLGUANINE DNA METHYLTRANSFERASE"/>
    <property type="match status" value="1"/>
</dbReference>
<reference evidence="3 4" key="1">
    <citation type="submission" date="2019-03" db="EMBL/GenBank/DDBJ databases">
        <authorList>
            <person name="Nijsse B."/>
        </authorList>
    </citation>
    <scope>NUCLEOTIDE SEQUENCE [LARGE SCALE GENOMIC DNA]</scope>
    <source>
        <strain evidence="3">Desulfoluna butyratoxydans MSL71</strain>
    </source>
</reference>
<evidence type="ECO:0000256" key="1">
    <source>
        <dbReference type="ARBA" id="ARBA00022763"/>
    </source>
</evidence>
<dbReference type="InterPro" id="IPR036217">
    <property type="entry name" value="MethylDNA_cys_MeTrfase_DNAb"/>
</dbReference>
<dbReference type="InterPro" id="IPR014048">
    <property type="entry name" value="MethylDNA_cys_MeTrfase_DNA-bd"/>
</dbReference>
<dbReference type="SUPFAM" id="SSF46767">
    <property type="entry name" value="Methylated DNA-protein cysteine methyltransferase, C-terminal domain"/>
    <property type="match status" value="1"/>
</dbReference>
<dbReference type="GO" id="GO:0032259">
    <property type="term" value="P:methylation"/>
    <property type="evidence" value="ECO:0007669"/>
    <property type="project" value="UniProtKB-KW"/>
</dbReference>
<proteinExistence type="predicted"/>
<protein>
    <submittedName>
        <fullName evidence="3">Methylated-dna-[protein]-cysteine s-methyltransferase dna binding</fullName>
    </submittedName>
</protein>
<dbReference type="InterPro" id="IPR052520">
    <property type="entry name" value="ATL_DNA_repair"/>
</dbReference>
<gene>
    <name evidence="3" type="ORF">MSL71_500</name>
</gene>
<dbReference type="CDD" id="cd06445">
    <property type="entry name" value="ATase"/>
    <property type="match status" value="1"/>
</dbReference>
<organism evidence="3 4">
    <name type="scientific">Desulfoluna butyratoxydans</name>
    <dbReference type="NCBI Taxonomy" id="231438"/>
    <lineage>
        <taxon>Bacteria</taxon>
        <taxon>Pseudomonadati</taxon>
        <taxon>Thermodesulfobacteriota</taxon>
        <taxon>Desulfobacteria</taxon>
        <taxon>Desulfobacterales</taxon>
        <taxon>Desulfolunaceae</taxon>
        <taxon>Desulfoluna</taxon>
    </lineage>
</organism>
<keyword evidence="4" id="KW-1185">Reference proteome</keyword>
<dbReference type="PANTHER" id="PTHR42942:SF1">
    <property type="entry name" value="ALKYLTRANSFERASE-LIKE PROTEIN 1"/>
    <property type="match status" value="1"/>
</dbReference>
<dbReference type="EMBL" id="CAADHO010000001">
    <property type="protein sequence ID" value="VFQ42432.1"/>
    <property type="molecule type" value="Genomic_DNA"/>
</dbReference>
<dbReference type="Pfam" id="PF01035">
    <property type="entry name" value="DNA_binding_1"/>
    <property type="match status" value="1"/>
</dbReference>
<keyword evidence="3" id="KW-0489">Methyltransferase</keyword>
<keyword evidence="3" id="KW-0808">Transferase</keyword>
<dbReference type="InterPro" id="IPR036388">
    <property type="entry name" value="WH-like_DNA-bd_sf"/>
</dbReference>
<evidence type="ECO:0000259" key="2">
    <source>
        <dbReference type="Pfam" id="PF01035"/>
    </source>
</evidence>
<name>A0A4U8YLK1_9BACT</name>
<dbReference type="Gene3D" id="1.10.10.10">
    <property type="entry name" value="Winged helix-like DNA-binding domain superfamily/Winged helix DNA-binding domain"/>
    <property type="match status" value="1"/>
</dbReference>
<dbReference type="RefSeq" id="WP_180136689.1">
    <property type="nucleotide sequence ID" value="NZ_CAADHO010000001.1"/>
</dbReference>
<evidence type="ECO:0000313" key="4">
    <source>
        <dbReference type="Proteomes" id="UP000507962"/>
    </source>
</evidence>
<evidence type="ECO:0000313" key="3">
    <source>
        <dbReference type="EMBL" id="VFQ42432.1"/>
    </source>
</evidence>
<accession>A0A4U8YLK1</accession>
<keyword evidence="1" id="KW-0227">DNA damage</keyword>
<dbReference type="AlphaFoldDB" id="A0A4U8YLK1"/>
<dbReference type="Proteomes" id="UP000507962">
    <property type="component" value="Unassembled WGS sequence"/>
</dbReference>
<dbReference type="GO" id="GO:0008168">
    <property type="term" value="F:methyltransferase activity"/>
    <property type="evidence" value="ECO:0007669"/>
    <property type="project" value="UniProtKB-KW"/>
</dbReference>
<dbReference type="GO" id="GO:0006281">
    <property type="term" value="P:DNA repair"/>
    <property type="evidence" value="ECO:0007669"/>
    <property type="project" value="InterPro"/>
</dbReference>
<feature type="domain" description="Methylated-DNA-[protein]-cysteine S-methyltransferase DNA binding" evidence="2">
    <location>
        <begin position="6"/>
        <end position="85"/>
    </location>
</feature>